<dbReference type="EMBL" id="KQ242365">
    <property type="protein sequence ID" value="KNC79099.1"/>
    <property type="molecule type" value="Genomic_DNA"/>
</dbReference>
<keyword evidence="2" id="KW-1185">Reference proteome</keyword>
<dbReference type="GeneID" id="25909000"/>
<sequence length="246" mass="28066">MIGETNVATAVSATELARRRSRTKWTSLMVTNPKRGDLLDKINGPELPIFRLTQRVRRDPVAFDCSRLQPSSTSTELQRAQFLYEQEVDARQILSDMNPMADTPFPDVGLIRRYLASVKDMSQQMRLAGSPYTILGTFWMDQLTSWTMDFTKALQRVATAALPHKFIYVHSHTLWFPVENMYMVNGMRLPRYQDHGGTLDFANPVAPTVPVTFGDRAAPHSSDQPRKGYSWHFIEMGIRQDAAKRN</sequence>
<evidence type="ECO:0000313" key="1">
    <source>
        <dbReference type="EMBL" id="KNC79099.1"/>
    </source>
</evidence>
<dbReference type="RefSeq" id="XP_014153001.1">
    <property type="nucleotide sequence ID" value="XM_014297526.1"/>
</dbReference>
<gene>
    <name evidence="1" type="ORF">SARC_08496</name>
</gene>
<proteinExistence type="predicted"/>
<accession>A0A0L0FQZ0</accession>
<evidence type="ECO:0000313" key="2">
    <source>
        <dbReference type="Proteomes" id="UP000054560"/>
    </source>
</evidence>
<dbReference type="AlphaFoldDB" id="A0A0L0FQZ0"/>
<organism evidence="1 2">
    <name type="scientific">Sphaeroforma arctica JP610</name>
    <dbReference type="NCBI Taxonomy" id="667725"/>
    <lineage>
        <taxon>Eukaryota</taxon>
        <taxon>Ichthyosporea</taxon>
        <taxon>Ichthyophonida</taxon>
        <taxon>Sphaeroforma</taxon>
    </lineage>
</organism>
<name>A0A0L0FQZ0_9EUKA</name>
<reference evidence="1 2" key="1">
    <citation type="submission" date="2011-02" db="EMBL/GenBank/DDBJ databases">
        <title>The Genome Sequence of Sphaeroforma arctica JP610.</title>
        <authorList>
            <consortium name="The Broad Institute Genome Sequencing Platform"/>
            <person name="Russ C."/>
            <person name="Cuomo C."/>
            <person name="Young S.K."/>
            <person name="Zeng Q."/>
            <person name="Gargeya S."/>
            <person name="Alvarado L."/>
            <person name="Berlin A."/>
            <person name="Chapman S.B."/>
            <person name="Chen Z."/>
            <person name="Freedman E."/>
            <person name="Gellesch M."/>
            <person name="Goldberg J."/>
            <person name="Griggs A."/>
            <person name="Gujja S."/>
            <person name="Heilman E."/>
            <person name="Heiman D."/>
            <person name="Howarth C."/>
            <person name="Mehta T."/>
            <person name="Neiman D."/>
            <person name="Pearson M."/>
            <person name="Roberts A."/>
            <person name="Saif S."/>
            <person name="Shea T."/>
            <person name="Shenoy N."/>
            <person name="Sisk P."/>
            <person name="Stolte C."/>
            <person name="Sykes S."/>
            <person name="White J."/>
            <person name="Yandava C."/>
            <person name="Burger G."/>
            <person name="Gray M.W."/>
            <person name="Holland P.W.H."/>
            <person name="King N."/>
            <person name="Lang F.B.F."/>
            <person name="Roger A.J."/>
            <person name="Ruiz-Trillo I."/>
            <person name="Haas B."/>
            <person name="Nusbaum C."/>
            <person name="Birren B."/>
        </authorList>
    </citation>
    <scope>NUCLEOTIDE SEQUENCE [LARGE SCALE GENOMIC DNA]</scope>
    <source>
        <strain evidence="1 2">JP610</strain>
    </source>
</reference>
<protein>
    <submittedName>
        <fullName evidence="1">Uncharacterized protein</fullName>
    </submittedName>
</protein>
<dbReference type="Proteomes" id="UP000054560">
    <property type="component" value="Unassembled WGS sequence"/>
</dbReference>